<dbReference type="SUPFAM" id="SSF50447">
    <property type="entry name" value="Translation proteins"/>
    <property type="match status" value="1"/>
</dbReference>
<dbReference type="SMART" id="SM00838">
    <property type="entry name" value="EFG_C"/>
    <property type="match status" value="1"/>
</dbReference>
<evidence type="ECO:0000313" key="14">
    <source>
        <dbReference type="EMBL" id="NGO00098.1"/>
    </source>
</evidence>
<dbReference type="InterPro" id="IPR031157">
    <property type="entry name" value="G_TR_CS"/>
</dbReference>
<dbReference type="CDD" id="cd16260">
    <property type="entry name" value="EF4_III"/>
    <property type="match status" value="1"/>
</dbReference>
<dbReference type="FunFam" id="3.30.70.2570:FF:000001">
    <property type="entry name" value="Translation factor GUF1, mitochondrial"/>
    <property type="match status" value="1"/>
</dbReference>
<evidence type="ECO:0000256" key="9">
    <source>
        <dbReference type="ARBA" id="ARBA00057626"/>
    </source>
</evidence>
<evidence type="ECO:0000256" key="6">
    <source>
        <dbReference type="ARBA" id="ARBA00023134"/>
    </source>
</evidence>
<dbReference type="Gene3D" id="3.30.70.240">
    <property type="match status" value="1"/>
</dbReference>
<comment type="subcellular location">
    <subcellularLocation>
        <location evidence="12">Cell membrane</location>
        <topology evidence="12">Peripheral membrane protein</topology>
        <orientation evidence="12">Cytoplasmic side</orientation>
    </subcellularLocation>
</comment>
<accession>A0A6M1RW14</accession>
<dbReference type="PRINTS" id="PR00315">
    <property type="entry name" value="ELONGATNFCT"/>
</dbReference>
<proteinExistence type="inferred from homology"/>
<keyword evidence="2 12" id="KW-1003">Cell membrane</keyword>
<dbReference type="SUPFAM" id="SSF54980">
    <property type="entry name" value="EF-G C-terminal domain-like"/>
    <property type="match status" value="2"/>
</dbReference>
<dbReference type="Pfam" id="PF03144">
    <property type="entry name" value="GTP_EFTU_D2"/>
    <property type="match status" value="1"/>
</dbReference>
<dbReference type="CDD" id="cd01890">
    <property type="entry name" value="LepA"/>
    <property type="match status" value="1"/>
</dbReference>
<comment type="similarity">
    <text evidence="10">Belongs to the GTP-binding elongation factor family. LepA subfamily.</text>
</comment>
<dbReference type="InterPro" id="IPR035654">
    <property type="entry name" value="LepA_IV"/>
</dbReference>
<dbReference type="Gene3D" id="2.40.30.10">
    <property type="entry name" value="Translation factors"/>
    <property type="match status" value="1"/>
</dbReference>
<keyword evidence="5 12" id="KW-0648">Protein biosynthesis</keyword>
<dbReference type="PANTHER" id="PTHR43512">
    <property type="entry name" value="TRANSLATION FACTOR GUF1-RELATED"/>
    <property type="match status" value="1"/>
</dbReference>
<dbReference type="InterPro" id="IPR035647">
    <property type="entry name" value="EFG_III/V"/>
</dbReference>
<evidence type="ECO:0000256" key="2">
    <source>
        <dbReference type="ARBA" id="ARBA00022475"/>
    </source>
</evidence>
<keyword evidence="15" id="KW-1185">Reference proteome</keyword>
<dbReference type="FunFam" id="2.40.30.10:FF:000015">
    <property type="entry name" value="Translation factor GUF1, mitochondrial"/>
    <property type="match status" value="1"/>
</dbReference>
<keyword evidence="6 12" id="KW-0342">GTP-binding</keyword>
<dbReference type="Pfam" id="PF00679">
    <property type="entry name" value="EFG_C"/>
    <property type="match status" value="1"/>
</dbReference>
<dbReference type="Pfam" id="PF06421">
    <property type="entry name" value="LepA_C"/>
    <property type="match status" value="1"/>
</dbReference>
<dbReference type="Pfam" id="PF00009">
    <property type="entry name" value="GTP_EFTU"/>
    <property type="match status" value="1"/>
</dbReference>
<gene>
    <name evidence="12 14" type="primary">lepA</name>
    <name evidence="14" type="ORF">G5S52_21465</name>
</gene>
<evidence type="ECO:0000313" key="15">
    <source>
        <dbReference type="Proteomes" id="UP000473008"/>
    </source>
</evidence>
<comment type="similarity">
    <text evidence="1 12">Belongs to the TRAFAC class translation factor GTPase superfamily. Classic translation factor GTPase family. LepA subfamily.</text>
</comment>
<reference evidence="14 15" key="1">
    <citation type="submission" date="2020-02" db="EMBL/GenBank/DDBJ databases">
        <title>The draft genome of Grimontia sedimenta sp. nov., isolated from benthic sediments near coral reefs south of Kuwait.</title>
        <authorList>
            <person name="Mahmoud H.M."/>
            <person name="Jose L."/>
            <person name="Eapen S."/>
        </authorList>
    </citation>
    <scope>NUCLEOTIDE SEQUENCE [LARGE SCALE GENOMIC DNA]</scope>
    <source>
        <strain evidence="14 15">S25</strain>
    </source>
</reference>
<keyword evidence="14" id="KW-0251">Elongation factor</keyword>
<comment type="function">
    <text evidence="9 12">Required for accurate and efficient protein synthesis under certain stress conditions. May act as a fidelity factor of the translation reaction, by catalyzing a one-codon backward translocation of tRNAs on improperly translocated ribosomes. Back-translocation proceeds from a post-translocation (POST) complex to a pre-translocation (PRE) complex, thus giving elongation factor G a second chance to translocate the tRNAs correctly. Binds to ribosomes in a GTP-dependent manner.</text>
</comment>
<dbReference type="PANTHER" id="PTHR43512:SF4">
    <property type="entry name" value="TRANSLATION FACTOR GUF1 HOMOLOG, CHLOROPLASTIC"/>
    <property type="match status" value="1"/>
</dbReference>
<dbReference type="InterPro" id="IPR013842">
    <property type="entry name" value="LepA_CTD"/>
</dbReference>
<dbReference type="CDD" id="cd03709">
    <property type="entry name" value="lepA_C"/>
    <property type="match status" value="1"/>
</dbReference>
<dbReference type="GO" id="GO:0045727">
    <property type="term" value="P:positive regulation of translation"/>
    <property type="evidence" value="ECO:0007669"/>
    <property type="project" value="UniProtKB-UniRule"/>
</dbReference>
<dbReference type="InterPro" id="IPR009000">
    <property type="entry name" value="Transl_B-barrel_sf"/>
</dbReference>
<evidence type="ECO:0000256" key="1">
    <source>
        <dbReference type="ARBA" id="ARBA00005454"/>
    </source>
</evidence>
<dbReference type="NCBIfam" id="TIGR00231">
    <property type="entry name" value="small_GTP"/>
    <property type="match status" value="1"/>
</dbReference>
<feature type="binding site" evidence="12">
    <location>
        <begin position="14"/>
        <end position="19"/>
    </location>
    <ligand>
        <name>GTP</name>
        <dbReference type="ChEBI" id="CHEBI:37565"/>
    </ligand>
</feature>
<feature type="binding site" evidence="12">
    <location>
        <begin position="131"/>
        <end position="134"/>
    </location>
    <ligand>
        <name>GTP</name>
        <dbReference type="ChEBI" id="CHEBI:37565"/>
    </ligand>
</feature>
<dbReference type="GO" id="GO:0097216">
    <property type="term" value="F:guanosine tetraphosphate binding"/>
    <property type="evidence" value="ECO:0007669"/>
    <property type="project" value="UniProtKB-ARBA"/>
</dbReference>
<dbReference type="FunFam" id="3.40.50.300:FF:000078">
    <property type="entry name" value="Elongation factor 4"/>
    <property type="match status" value="1"/>
</dbReference>
<evidence type="ECO:0000256" key="3">
    <source>
        <dbReference type="ARBA" id="ARBA00022741"/>
    </source>
</evidence>
<name>A0A6M1RW14_9GAMM</name>
<evidence type="ECO:0000256" key="4">
    <source>
        <dbReference type="ARBA" id="ARBA00022801"/>
    </source>
</evidence>
<dbReference type="InterPro" id="IPR000795">
    <property type="entry name" value="T_Tr_GTP-bd_dom"/>
</dbReference>
<dbReference type="InterPro" id="IPR004161">
    <property type="entry name" value="EFTu-like_2"/>
</dbReference>
<evidence type="ECO:0000259" key="13">
    <source>
        <dbReference type="PROSITE" id="PS51722"/>
    </source>
</evidence>
<dbReference type="Gene3D" id="3.30.70.2570">
    <property type="entry name" value="Elongation factor 4, C-terminal domain"/>
    <property type="match status" value="1"/>
</dbReference>
<dbReference type="InterPro" id="IPR006297">
    <property type="entry name" value="EF-4"/>
</dbReference>
<protein>
    <recommendedName>
        <fullName evidence="11 12">Elongation factor 4</fullName>
        <shortName evidence="12">EF-4</shortName>
        <ecNumber evidence="11 12">3.6.5.n1</ecNumber>
    </recommendedName>
    <alternativeName>
        <fullName evidence="12">Ribosomal back-translocase LepA</fullName>
    </alternativeName>
</protein>
<dbReference type="PROSITE" id="PS00301">
    <property type="entry name" value="G_TR_1"/>
    <property type="match status" value="1"/>
</dbReference>
<dbReference type="InterPro" id="IPR027417">
    <property type="entry name" value="P-loop_NTPase"/>
</dbReference>
<dbReference type="PROSITE" id="PS51722">
    <property type="entry name" value="G_TR_2"/>
    <property type="match status" value="1"/>
</dbReference>
<dbReference type="EC" id="3.6.5.n1" evidence="11 12"/>
<dbReference type="Gene3D" id="3.30.70.870">
    <property type="entry name" value="Elongation Factor G (Translational Gtpase), domain 3"/>
    <property type="match status" value="1"/>
</dbReference>
<keyword evidence="7 12" id="KW-0472">Membrane</keyword>
<dbReference type="FunFam" id="3.30.70.240:FF:000007">
    <property type="entry name" value="Translation factor GUF1, mitochondrial"/>
    <property type="match status" value="1"/>
</dbReference>
<feature type="domain" description="Tr-type G" evidence="13">
    <location>
        <begin position="2"/>
        <end position="184"/>
    </location>
</feature>
<dbReference type="SUPFAM" id="SSF52540">
    <property type="entry name" value="P-loop containing nucleoside triphosphate hydrolases"/>
    <property type="match status" value="1"/>
</dbReference>
<dbReference type="CDD" id="cd03699">
    <property type="entry name" value="EF4_II"/>
    <property type="match status" value="1"/>
</dbReference>
<organism evidence="14 15">
    <name type="scientific">Grimontia sedimenti</name>
    <dbReference type="NCBI Taxonomy" id="2711294"/>
    <lineage>
        <taxon>Bacteria</taxon>
        <taxon>Pseudomonadati</taxon>
        <taxon>Pseudomonadota</taxon>
        <taxon>Gammaproteobacteria</taxon>
        <taxon>Vibrionales</taxon>
        <taxon>Vibrionaceae</taxon>
        <taxon>Grimontia</taxon>
    </lineage>
</organism>
<dbReference type="InterPro" id="IPR005225">
    <property type="entry name" value="Small_GTP-bd"/>
</dbReference>
<dbReference type="EMBL" id="JAALDL010000023">
    <property type="protein sequence ID" value="NGO00098.1"/>
    <property type="molecule type" value="Genomic_DNA"/>
</dbReference>
<dbReference type="InterPro" id="IPR000640">
    <property type="entry name" value="EFG_V-like"/>
</dbReference>
<dbReference type="GO" id="GO:0003746">
    <property type="term" value="F:translation elongation factor activity"/>
    <property type="evidence" value="ECO:0007669"/>
    <property type="project" value="UniProtKB-UniRule"/>
</dbReference>
<dbReference type="Proteomes" id="UP000473008">
    <property type="component" value="Unassembled WGS sequence"/>
</dbReference>
<comment type="catalytic activity">
    <reaction evidence="8 12">
        <text>GTP + H2O = GDP + phosphate + H(+)</text>
        <dbReference type="Rhea" id="RHEA:19669"/>
        <dbReference type="ChEBI" id="CHEBI:15377"/>
        <dbReference type="ChEBI" id="CHEBI:15378"/>
        <dbReference type="ChEBI" id="CHEBI:37565"/>
        <dbReference type="ChEBI" id="CHEBI:43474"/>
        <dbReference type="ChEBI" id="CHEBI:58189"/>
        <dbReference type="EC" id="3.6.5.n1"/>
    </reaction>
</comment>
<dbReference type="FunFam" id="3.30.70.870:FF:000004">
    <property type="entry name" value="Translation factor GUF1, mitochondrial"/>
    <property type="match status" value="1"/>
</dbReference>
<evidence type="ECO:0000256" key="8">
    <source>
        <dbReference type="ARBA" id="ARBA00050293"/>
    </source>
</evidence>
<dbReference type="InterPro" id="IPR038363">
    <property type="entry name" value="LepA_C_sf"/>
</dbReference>
<dbReference type="GO" id="GO:0043022">
    <property type="term" value="F:ribosome binding"/>
    <property type="evidence" value="ECO:0007669"/>
    <property type="project" value="UniProtKB-UniRule"/>
</dbReference>
<evidence type="ECO:0000256" key="11">
    <source>
        <dbReference type="ARBA" id="ARBA00066744"/>
    </source>
</evidence>
<dbReference type="GO" id="GO:0005525">
    <property type="term" value="F:GTP binding"/>
    <property type="evidence" value="ECO:0007669"/>
    <property type="project" value="UniProtKB-UniRule"/>
</dbReference>
<comment type="caution">
    <text evidence="14">The sequence shown here is derived from an EMBL/GenBank/DDBJ whole genome shotgun (WGS) entry which is preliminary data.</text>
</comment>
<evidence type="ECO:0000256" key="10">
    <source>
        <dbReference type="ARBA" id="ARBA00061052"/>
    </source>
</evidence>
<dbReference type="GO" id="GO:0005886">
    <property type="term" value="C:plasma membrane"/>
    <property type="evidence" value="ECO:0007669"/>
    <property type="project" value="UniProtKB-SubCell"/>
</dbReference>
<dbReference type="Gene3D" id="3.40.50.300">
    <property type="entry name" value="P-loop containing nucleotide triphosphate hydrolases"/>
    <property type="match status" value="1"/>
</dbReference>
<dbReference type="AlphaFoldDB" id="A0A6M1RW14"/>
<dbReference type="HAMAP" id="MF_00071">
    <property type="entry name" value="LepA"/>
    <property type="match status" value="1"/>
</dbReference>
<keyword evidence="3 12" id="KW-0547">Nucleotide-binding</keyword>
<dbReference type="RefSeq" id="WP_165018362.1">
    <property type="nucleotide sequence ID" value="NZ_JAALDL010000023.1"/>
</dbReference>
<dbReference type="GO" id="GO:0003924">
    <property type="term" value="F:GTPase activity"/>
    <property type="evidence" value="ECO:0007669"/>
    <property type="project" value="UniProtKB-UniRule"/>
</dbReference>
<sequence length="598" mass="65887">MKHIRNFSIIAHIDHGKSTLSDRLIQVCGGLTDREMAAQVLDSMDLERERGITIKAQSVTLNYAAQDGETYQLNFIDTPGHVDFSYEVSRSLAACEGALLVVDAGQGVEAQTLANCYTAIEMDLEVVPILNKIDLPAADPDRVAEEIEDIVGIDATEATRCSAKTGLGVDLVLEDIVKNVPAPEGDPEAPLQALIIDSWFDNYLGVVSLVRIKNGELKKGDKIKVMSTGQVWGVDRIGIFTPKQTDTQGLRTGEVGWVVCGIKDILGAPVGDTLTHAKHGAETPLPGFKKVKPQVYAGLFPVSSDDYENFRDALGKLSLNDASLFYEPENSAALGFGFRCGFLGMLHMEIIQERLEREYNLDLITTAPTVVYEVKKTNGDTLYVDSPAKLPAVNDIEVMGEPIARCNILVPSEYLGNVITLCVEKRGVQVDMVYHGNQVALTYDIPMAEVVLDFFDRLKSTSRGYASLDYNFQRYEASNMVRVDVLLNGDNVDALAIITHKDQAQSRGRDLVEKMKDFIPRQQFDIAIQAAIGNHIIARSTVKQLRKNVTAKCYGGDVSRKKKLLQKQKEGKKRMKQIGNVELPQEAFLAILHVGKDK</sequence>
<keyword evidence="4 12" id="KW-0378">Hydrolase</keyword>
<evidence type="ECO:0000256" key="7">
    <source>
        <dbReference type="ARBA" id="ARBA00023136"/>
    </source>
</evidence>
<evidence type="ECO:0000256" key="12">
    <source>
        <dbReference type="HAMAP-Rule" id="MF_00071"/>
    </source>
</evidence>
<evidence type="ECO:0000256" key="5">
    <source>
        <dbReference type="ARBA" id="ARBA00022917"/>
    </source>
</evidence>
<dbReference type="NCBIfam" id="TIGR01393">
    <property type="entry name" value="lepA"/>
    <property type="match status" value="1"/>
</dbReference>